<evidence type="ECO:0000256" key="4">
    <source>
        <dbReference type="PROSITE-ProRule" id="PRU00024"/>
    </source>
</evidence>
<dbReference type="InterPro" id="IPR051051">
    <property type="entry name" value="E3_ubiq-ligase_TRIM/RNF"/>
</dbReference>
<dbReference type="PROSITE" id="PS50089">
    <property type="entry name" value="ZF_RING_2"/>
    <property type="match status" value="1"/>
</dbReference>
<keyword evidence="9" id="KW-1185">Reference proteome</keyword>
<dbReference type="AlphaFoldDB" id="A0A671TW88"/>
<dbReference type="Gene3D" id="3.30.160.60">
    <property type="entry name" value="Classic Zinc Finger"/>
    <property type="match status" value="1"/>
</dbReference>
<dbReference type="Proteomes" id="UP000472265">
    <property type="component" value="Chromosome 8"/>
</dbReference>
<feature type="domain" description="B box-type" evidence="7">
    <location>
        <begin position="145"/>
        <end position="185"/>
    </location>
</feature>
<evidence type="ECO:0000256" key="5">
    <source>
        <dbReference type="SAM" id="Coils"/>
    </source>
</evidence>
<keyword evidence="1" id="KW-0479">Metal-binding</keyword>
<dbReference type="PANTHER" id="PTHR25465:SF5">
    <property type="entry name" value="E3 UBIQUITIN_ISG15 LIGASE TRIM25-RELATED"/>
    <property type="match status" value="1"/>
</dbReference>
<dbReference type="SUPFAM" id="SSF57850">
    <property type="entry name" value="RING/U-box"/>
    <property type="match status" value="1"/>
</dbReference>
<dbReference type="PROSITE" id="PS50119">
    <property type="entry name" value="ZF_BBOX"/>
    <property type="match status" value="1"/>
</dbReference>
<evidence type="ECO:0000256" key="3">
    <source>
        <dbReference type="ARBA" id="ARBA00022833"/>
    </source>
</evidence>
<dbReference type="PROSITE" id="PS00518">
    <property type="entry name" value="ZF_RING_1"/>
    <property type="match status" value="1"/>
</dbReference>
<dbReference type="GeneTree" id="ENSGT01150000286931"/>
<evidence type="ECO:0000313" key="9">
    <source>
        <dbReference type="Proteomes" id="UP000472265"/>
    </source>
</evidence>
<dbReference type="PANTHER" id="PTHR25465">
    <property type="entry name" value="B-BOX DOMAIN CONTAINING"/>
    <property type="match status" value="1"/>
</dbReference>
<dbReference type="Gene3D" id="4.10.830.40">
    <property type="match status" value="1"/>
</dbReference>
<dbReference type="Pfam" id="PF15227">
    <property type="entry name" value="zf-C3HC4_4"/>
    <property type="match status" value="1"/>
</dbReference>
<feature type="coiled-coil region" evidence="5">
    <location>
        <begin position="193"/>
        <end position="267"/>
    </location>
</feature>
<dbReference type="Ensembl" id="ENSSAUT00010006771.1">
    <property type="protein sequence ID" value="ENSSAUP00010006284.1"/>
    <property type="gene ID" value="ENSSAUG00010003200.1"/>
</dbReference>
<dbReference type="CDD" id="cd19769">
    <property type="entry name" value="Bbox2_TRIM16-like"/>
    <property type="match status" value="1"/>
</dbReference>
<gene>
    <name evidence="8" type="primary">LOC115585965</name>
</gene>
<keyword evidence="2 4" id="KW-0863">Zinc-finger</keyword>
<name>A0A671TW88_SPAAU</name>
<dbReference type="InterPro" id="IPR000315">
    <property type="entry name" value="Znf_B-box"/>
</dbReference>
<protein>
    <submittedName>
        <fullName evidence="8">E3 ubiquitin/ISG15 ligase TRIM25-like</fullName>
    </submittedName>
</protein>
<dbReference type="InterPro" id="IPR058030">
    <property type="entry name" value="TRIM8/14/16/25/29/45/65_CC"/>
</dbReference>
<evidence type="ECO:0000256" key="2">
    <source>
        <dbReference type="ARBA" id="ARBA00022771"/>
    </source>
</evidence>
<reference evidence="8" key="3">
    <citation type="submission" date="2025-09" db="UniProtKB">
        <authorList>
            <consortium name="Ensembl"/>
        </authorList>
    </citation>
    <scope>IDENTIFICATION</scope>
</reference>
<reference evidence="8" key="2">
    <citation type="submission" date="2025-08" db="UniProtKB">
        <authorList>
            <consortium name="Ensembl"/>
        </authorList>
    </citation>
    <scope>IDENTIFICATION</scope>
</reference>
<reference evidence="8" key="1">
    <citation type="submission" date="2021-04" db="EMBL/GenBank/DDBJ databases">
        <authorList>
            <consortium name="Wellcome Sanger Institute Data Sharing"/>
        </authorList>
    </citation>
    <scope>NUCLEOTIDE SEQUENCE [LARGE SCALE GENOMIC DNA]</scope>
</reference>
<dbReference type="InterPro" id="IPR001841">
    <property type="entry name" value="Znf_RING"/>
</dbReference>
<evidence type="ECO:0000313" key="8">
    <source>
        <dbReference type="Ensembl" id="ENSSAUP00010006284.1"/>
    </source>
</evidence>
<keyword evidence="5" id="KW-0175">Coiled coil</keyword>
<accession>A0A671TW88</accession>
<dbReference type="Gene3D" id="3.30.40.10">
    <property type="entry name" value="Zinc/RING finger domain, C3HC4 (zinc finger)"/>
    <property type="match status" value="1"/>
</dbReference>
<dbReference type="Pfam" id="PF00643">
    <property type="entry name" value="zf-B_box"/>
    <property type="match status" value="1"/>
</dbReference>
<sequence>MAESRELFDCSICLQLLEDPVTTTCGHSYCMKCVNAFWDSNNDRGRRFSCPQCRQTFFPRPVLKRNTLLAALIEEHKGENRQNAAAGDTYAEPGDVQCDVCTGRKRKASMFCLVCLASYCETHLKPHYEVAPLKKHKLMEASAQIRDSICGRHDKLLEIYCRTDQQFICLLCLMGEHKGHDTVAVAEEKCHMQRQLERTKEEITDRVEKSERTMEKLREAADVIRGAAWEACDDFERLCAEHIRLYVRSVERKCSEMREKVGEAEKAGVDWTDCRLGRLQREVLELRRREDQIDRLTLTEDPIQFLQGFQALDHLPAFNDSHESFDTVTEFVTEQKKKLKNMCDREKNVLFSHSGNLCKCDLFGSITINLQTE</sequence>
<dbReference type="SMART" id="SM00184">
    <property type="entry name" value="RING"/>
    <property type="match status" value="1"/>
</dbReference>
<dbReference type="SUPFAM" id="SSF57845">
    <property type="entry name" value="B-box zinc-binding domain"/>
    <property type="match status" value="1"/>
</dbReference>
<evidence type="ECO:0000259" key="7">
    <source>
        <dbReference type="PROSITE" id="PS50119"/>
    </source>
</evidence>
<dbReference type="InterPro" id="IPR017907">
    <property type="entry name" value="Znf_RING_CS"/>
</dbReference>
<dbReference type="SMART" id="SM00336">
    <property type="entry name" value="BBOX"/>
    <property type="match status" value="1"/>
</dbReference>
<proteinExistence type="predicted"/>
<feature type="domain" description="RING-type" evidence="6">
    <location>
        <begin position="10"/>
        <end position="54"/>
    </location>
</feature>
<keyword evidence="3" id="KW-0862">Zinc</keyword>
<dbReference type="GO" id="GO:0008270">
    <property type="term" value="F:zinc ion binding"/>
    <property type="evidence" value="ECO:0007669"/>
    <property type="project" value="UniProtKB-KW"/>
</dbReference>
<dbReference type="Pfam" id="PF25600">
    <property type="entry name" value="TRIM_CC"/>
    <property type="match status" value="1"/>
</dbReference>
<evidence type="ECO:0000256" key="1">
    <source>
        <dbReference type="ARBA" id="ARBA00022723"/>
    </source>
</evidence>
<evidence type="ECO:0000259" key="6">
    <source>
        <dbReference type="PROSITE" id="PS50089"/>
    </source>
</evidence>
<organism evidence="8 9">
    <name type="scientific">Sparus aurata</name>
    <name type="common">Gilthead sea bream</name>
    <dbReference type="NCBI Taxonomy" id="8175"/>
    <lineage>
        <taxon>Eukaryota</taxon>
        <taxon>Metazoa</taxon>
        <taxon>Chordata</taxon>
        <taxon>Craniata</taxon>
        <taxon>Vertebrata</taxon>
        <taxon>Euteleostomi</taxon>
        <taxon>Actinopterygii</taxon>
        <taxon>Neopterygii</taxon>
        <taxon>Teleostei</taxon>
        <taxon>Neoteleostei</taxon>
        <taxon>Acanthomorphata</taxon>
        <taxon>Eupercaria</taxon>
        <taxon>Spariformes</taxon>
        <taxon>Sparidae</taxon>
        <taxon>Sparus</taxon>
    </lineage>
</organism>
<dbReference type="InterPro" id="IPR013083">
    <property type="entry name" value="Znf_RING/FYVE/PHD"/>
</dbReference>